<dbReference type="GeneID" id="93165713"/>
<evidence type="ECO:0000313" key="1">
    <source>
        <dbReference type="EMBL" id="KMW23721.1"/>
    </source>
</evidence>
<dbReference type="EMBL" id="ADLK01000005">
    <property type="protein sequence ID" value="KMW23721.1"/>
    <property type="molecule type" value="Genomic_DNA"/>
</dbReference>
<comment type="caution">
    <text evidence="1">The sequence shown here is derived from an EMBL/GenBank/DDBJ whole genome shotgun (WGS) entry which is preliminary data.</text>
</comment>
<organism evidence="1 2">
    <name type="scientific">[Clostridium] citroniae WAL-19142</name>
    <dbReference type="NCBI Taxonomy" id="742734"/>
    <lineage>
        <taxon>Bacteria</taxon>
        <taxon>Bacillati</taxon>
        <taxon>Bacillota</taxon>
        <taxon>Clostridia</taxon>
        <taxon>Lachnospirales</taxon>
        <taxon>Lachnospiraceae</taxon>
        <taxon>Enterocloster</taxon>
    </lineage>
</organism>
<evidence type="ECO:0000313" key="2">
    <source>
        <dbReference type="Proteomes" id="UP000037392"/>
    </source>
</evidence>
<reference evidence="1 2" key="1">
    <citation type="submission" date="2011-04" db="EMBL/GenBank/DDBJ databases">
        <title>The Genome Sequence of Clostridium citroniae WAL-19142.</title>
        <authorList>
            <consortium name="The Broad Institute Genome Sequencing Platform"/>
            <person name="Earl A."/>
            <person name="Ward D."/>
            <person name="Feldgarden M."/>
            <person name="Gevers D."/>
            <person name="Warren Y.A."/>
            <person name="Tyrrell K.L."/>
            <person name="Citron D.M."/>
            <person name="Goldstein E.J."/>
            <person name="Daigneault M."/>
            <person name="Allen-Vercoe E."/>
            <person name="Young S.K."/>
            <person name="Zeng Q."/>
            <person name="Gargeya S."/>
            <person name="Fitzgerald M."/>
            <person name="Haas B."/>
            <person name="Abouelleil A."/>
            <person name="Alvarado L."/>
            <person name="Arachchi H.M."/>
            <person name="Berlin A."/>
            <person name="Brown A."/>
            <person name="Chapman S.B."/>
            <person name="Chen Z."/>
            <person name="Dunbar C."/>
            <person name="Freedman E."/>
            <person name="Gearin G."/>
            <person name="Gellesch M."/>
            <person name="Goldberg J."/>
            <person name="Griggs A."/>
            <person name="Gujja S."/>
            <person name="Heilman E.R."/>
            <person name="Heiman D."/>
            <person name="Howarth C."/>
            <person name="Larson L."/>
            <person name="Lui A."/>
            <person name="MacDonald P.J."/>
            <person name="Mehta T."/>
            <person name="Montmayeur A."/>
            <person name="Murphy C."/>
            <person name="Neiman D."/>
            <person name="Pearson M."/>
            <person name="Priest M."/>
            <person name="Roberts A."/>
            <person name="Saif S."/>
            <person name="Shea T."/>
            <person name="Shenoy N."/>
            <person name="Sisk P."/>
            <person name="Stolte C."/>
            <person name="Sykes S."/>
            <person name="White J."/>
            <person name="Yandava C."/>
            <person name="Wortman J."/>
            <person name="Nusbaum C."/>
            <person name="Birren B."/>
        </authorList>
    </citation>
    <scope>NUCLEOTIDE SEQUENCE [LARGE SCALE GENOMIC DNA]</scope>
    <source>
        <strain evidence="1 2">WAL-19142</strain>
    </source>
</reference>
<dbReference type="RefSeq" id="WP_048929323.1">
    <property type="nucleotide sequence ID" value="NZ_KQ235876.1"/>
</dbReference>
<sequence length="61" mass="7191">MRHPYRCDTCGCYLDPGEGDQCDKCQQDEMEHMKKRQMAQESIHLADGWQYEMNFDGGMEI</sequence>
<proteinExistence type="predicted"/>
<gene>
    <name evidence="1" type="ORF">HMPREF9470_00937</name>
</gene>
<name>A0A0J9CH92_9FIRM</name>
<protein>
    <submittedName>
        <fullName evidence="1">Uncharacterized protein</fullName>
    </submittedName>
</protein>
<dbReference type="AlphaFoldDB" id="A0A0J9CH92"/>
<dbReference type="PATRIC" id="fig|742734.4.peg.993"/>
<dbReference type="Proteomes" id="UP000037392">
    <property type="component" value="Unassembled WGS sequence"/>
</dbReference>
<accession>A0A0J9CH92</accession>